<dbReference type="EMBL" id="JAJTWU010000002">
    <property type="protein sequence ID" value="MCE4554275.1"/>
    <property type="molecule type" value="Genomic_DNA"/>
</dbReference>
<name>A0ABS8XSK7_9BURK</name>
<gene>
    <name evidence="3" type="ORF">LXT13_07415</name>
</gene>
<accession>A0ABS8XSK7</accession>
<dbReference type="SUPFAM" id="SSF54523">
    <property type="entry name" value="Pili subunits"/>
    <property type="match status" value="1"/>
</dbReference>
<sequence length="161" mass="18075">MRTQRRANRGFTFIELIVTLAIMGVLALVSVPMAQLSYQRQREHELRLALIEIRTAIDDYKRASEQGRIAQKLGDSGYPPSLTVLVDGVEDQRSPVRRKIFFLRRVPRDPMALEDGTDAAASWGLRSYASPADTPQAGDDVYDVYSRSDAKGLNGVAYRSW</sequence>
<evidence type="ECO:0000313" key="3">
    <source>
        <dbReference type="EMBL" id="MCE4554275.1"/>
    </source>
</evidence>
<organism evidence="3 4">
    <name type="scientific">Pelomonas cellulosilytica</name>
    <dbReference type="NCBI Taxonomy" id="2906762"/>
    <lineage>
        <taxon>Bacteria</taxon>
        <taxon>Pseudomonadati</taxon>
        <taxon>Pseudomonadota</taxon>
        <taxon>Betaproteobacteria</taxon>
        <taxon>Burkholderiales</taxon>
        <taxon>Sphaerotilaceae</taxon>
        <taxon>Roseateles</taxon>
    </lineage>
</organism>
<keyword evidence="4" id="KW-1185">Reference proteome</keyword>
<keyword evidence="1" id="KW-0488">Methylation</keyword>
<dbReference type="Proteomes" id="UP001200741">
    <property type="component" value="Unassembled WGS sequence"/>
</dbReference>
<comment type="caution">
    <text evidence="3">The sequence shown here is derived from an EMBL/GenBank/DDBJ whole genome shotgun (WGS) entry which is preliminary data.</text>
</comment>
<proteinExistence type="predicted"/>
<dbReference type="InterPro" id="IPR000983">
    <property type="entry name" value="Bac_GSPG_pilin"/>
</dbReference>
<keyword evidence="2" id="KW-0812">Transmembrane</keyword>
<keyword evidence="2" id="KW-0472">Membrane</keyword>
<keyword evidence="2" id="KW-1133">Transmembrane helix</keyword>
<dbReference type="Gene3D" id="3.30.700.10">
    <property type="entry name" value="Glycoprotein, Type 4 Pilin"/>
    <property type="match status" value="1"/>
</dbReference>
<dbReference type="Pfam" id="PF07963">
    <property type="entry name" value="N_methyl"/>
    <property type="match status" value="1"/>
</dbReference>
<dbReference type="PRINTS" id="PR00813">
    <property type="entry name" value="BCTERIALGSPG"/>
</dbReference>
<evidence type="ECO:0000256" key="1">
    <source>
        <dbReference type="ARBA" id="ARBA00022481"/>
    </source>
</evidence>
<dbReference type="RefSeq" id="WP_233371181.1">
    <property type="nucleotide sequence ID" value="NZ_JAJTWU010000002.1"/>
</dbReference>
<feature type="transmembrane region" description="Helical" evidence="2">
    <location>
        <begin position="12"/>
        <end position="34"/>
    </location>
</feature>
<evidence type="ECO:0000313" key="4">
    <source>
        <dbReference type="Proteomes" id="UP001200741"/>
    </source>
</evidence>
<dbReference type="InterPro" id="IPR045584">
    <property type="entry name" value="Pilin-like"/>
</dbReference>
<protein>
    <submittedName>
        <fullName evidence="3">Type II secretion system GspH family protein</fullName>
    </submittedName>
</protein>
<dbReference type="NCBIfam" id="TIGR02532">
    <property type="entry name" value="IV_pilin_GFxxxE"/>
    <property type="match status" value="1"/>
</dbReference>
<evidence type="ECO:0000256" key="2">
    <source>
        <dbReference type="SAM" id="Phobius"/>
    </source>
</evidence>
<reference evidence="3 4" key="1">
    <citation type="submission" date="2021-12" db="EMBL/GenBank/DDBJ databases">
        <title>Genome seq of P8.</title>
        <authorList>
            <person name="Seo T."/>
        </authorList>
    </citation>
    <scope>NUCLEOTIDE SEQUENCE [LARGE SCALE GENOMIC DNA]</scope>
    <source>
        <strain evidence="3 4">P8</strain>
    </source>
</reference>
<dbReference type="InterPro" id="IPR012902">
    <property type="entry name" value="N_methyl_site"/>
</dbReference>